<name>A0ABS4WRT6_9MICO</name>
<evidence type="ECO:0008006" key="4">
    <source>
        <dbReference type="Google" id="ProtNLM"/>
    </source>
</evidence>
<reference evidence="2 3" key="1">
    <citation type="submission" date="2021-03" db="EMBL/GenBank/DDBJ databases">
        <title>Sequencing the genomes of 1000 actinobacteria strains.</title>
        <authorList>
            <person name="Klenk H.-P."/>
        </authorList>
    </citation>
    <scope>NUCLEOTIDE SEQUENCE [LARGE SCALE GENOMIC DNA]</scope>
    <source>
        <strain evidence="2 3">DSM 13468</strain>
    </source>
</reference>
<feature type="transmembrane region" description="Helical" evidence="1">
    <location>
        <begin position="40"/>
        <end position="58"/>
    </location>
</feature>
<comment type="caution">
    <text evidence="2">The sequence shown here is derived from an EMBL/GenBank/DDBJ whole genome shotgun (WGS) entry which is preliminary data.</text>
</comment>
<keyword evidence="1" id="KW-1133">Transmembrane helix</keyword>
<sequence length="271" mass="29899">MTSKALTVTLRLIALGLGVATALSGLNASNSPEFPELRSWTLWWGIATAVISFVIWLVDDWVKRIREGEVRTVEQLLEAERIRIATATNGAFLPMLKSLQQLSTMEVAARRAEISGFRQELIDRTSDLIRNDAPRLAYFRVDDLSVESRVMHPKPVSQQNRTDEFTSLFAESDPADREIFDLIDQAETALLRTGVTVPDRVYHCYVSAPVRAGGIAFGMLTANTLEPEGLSREDANNIVVMARILAAAEGLTLTTAERRAILAVSGSRSKI</sequence>
<gene>
    <name evidence="2" type="ORF">JOF42_002431</name>
</gene>
<keyword evidence="3" id="KW-1185">Reference proteome</keyword>
<dbReference type="RefSeq" id="WP_343849345.1">
    <property type="nucleotide sequence ID" value="NZ_BAAAIO010000003.1"/>
</dbReference>
<protein>
    <recommendedName>
        <fullName evidence="4">GAF domain-containing protein</fullName>
    </recommendedName>
</protein>
<accession>A0ABS4WRT6</accession>
<proteinExistence type="predicted"/>
<organism evidence="2 3">
    <name type="scientific">Microbacterium phyllosphaerae</name>
    <dbReference type="NCBI Taxonomy" id="124798"/>
    <lineage>
        <taxon>Bacteria</taxon>
        <taxon>Bacillati</taxon>
        <taxon>Actinomycetota</taxon>
        <taxon>Actinomycetes</taxon>
        <taxon>Micrococcales</taxon>
        <taxon>Microbacteriaceae</taxon>
        <taxon>Microbacterium</taxon>
    </lineage>
</organism>
<evidence type="ECO:0000313" key="3">
    <source>
        <dbReference type="Proteomes" id="UP000703720"/>
    </source>
</evidence>
<evidence type="ECO:0000313" key="2">
    <source>
        <dbReference type="EMBL" id="MBP2378936.1"/>
    </source>
</evidence>
<dbReference type="Proteomes" id="UP000703720">
    <property type="component" value="Unassembled WGS sequence"/>
</dbReference>
<evidence type="ECO:0000256" key="1">
    <source>
        <dbReference type="SAM" id="Phobius"/>
    </source>
</evidence>
<keyword evidence="1" id="KW-0812">Transmembrane</keyword>
<keyword evidence="1" id="KW-0472">Membrane</keyword>
<dbReference type="EMBL" id="JAGIOA010000001">
    <property type="protein sequence ID" value="MBP2378936.1"/>
    <property type="molecule type" value="Genomic_DNA"/>
</dbReference>